<accession>A0A3E2H855</accession>
<gene>
    <name evidence="2" type="ORF">B7463_g6892</name>
</gene>
<evidence type="ECO:0000313" key="3">
    <source>
        <dbReference type="Proteomes" id="UP000258309"/>
    </source>
</evidence>
<evidence type="ECO:0000313" key="2">
    <source>
        <dbReference type="EMBL" id="RFU29441.1"/>
    </source>
</evidence>
<feature type="non-terminal residue" evidence="2">
    <location>
        <position position="181"/>
    </location>
</feature>
<organism evidence="2 3">
    <name type="scientific">Scytalidium lignicola</name>
    <name type="common">Hyphomycete</name>
    <dbReference type="NCBI Taxonomy" id="5539"/>
    <lineage>
        <taxon>Eukaryota</taxon>
        <taxon>Fungi</taxon>
        <taxon>Dikarya</taxon>
        <taxon>Ascomycota</taxon>
        <taxon>Pezizomycotina</taxon>
        <taxon>Leotiomycetes</taxon>
        <taxon>Leotiomycetes incertae sedis</taxon>
        <taxon>Scytalidium</taxon>
    </lineage>
</organism>
<keyword evidence="3" id="KW-1185">Reference proteome</keyword>
<feature type="region of interest" description="Disordered" evidence="1">
    <location>
        <begin position="75"/>
        <end position="105"/>
    </location>
</feature>
<sequence>MLSNNRIYSQVPEYGAVRPESPKSKPKIREELKIREEPKIREELKIREEPGLQQNGQERDLAAIKAEAAKIKQNIEDRLKENSKRQQDRDRESKTQTQQLQEKDIEIRKLEKELRALKEQKQTLETEKQQLTQDLQNETARLKVKGEAYGKLEKEIQDYKAELGPIYELLEKGNALLEGLE</sequence>
<evidence type="ECO:0000256" key="1">
    <source>
        <dbReference type="SAM" id="MobiDB-lite"/>
    </source>
</evidence>
<feature type="region of interest" description="Disordered" evidence="1">
    <location>
        <begin position="1"/>
        <end position="34"/>
    </location>
</feature>
<feature type="compositionally biased region" description="Basic and acidic residues" evidence="1">
    <location>
        <begin position="75"/>
        <end position="94"/>
    </location>
</feature>
<feature type="compositionally biased region" description="Basic and acidic residues" evidence="1">
    <location>
        <begin position="20"/>
        <end position="34"/>
    </location>
</feature>
<reference evidence="2 3" key="1">
    <citation type="submission" date="2018-05" db="EMBL/GenBank/DDBJ databases">
        <title>Draft genome sequence of Scytalidium lignicola DSM 105466, a ubiquitous saprotrophic fungus.</title>
        <authorList>
            <person name="Buettner E."/>
            <person name="Gebauer A.M."/>
            <person name="Hofrichter M."/>
            <person name="Liers C."/>
            <person name="Kellner H."/>
        </authorList>
    </citation>
    <scope>NUCLEOTIDE SEQUENCE [LARGE SCALE GENOMIC DNA]</scope>
    <source>
        <strain evidence="2 3">DSM 105466</strain>
    </source>
</reference>
<dbReference type="Proteomes" id="UP000258309">
    <property type="component" value="Unassembled WGS sequence"/>
</dbReference>
<name>A0A3E2H855_SCYLI</name>
<proteinExistence type="predicted"/>
<comment type="caution">
    <text evidence="2">The sequence shown here is derived from an EMBL/GenBank/DDBJ whole genome shotgun (WGS) entry which is preliminary data.</text>
</comment>
<feature type="non-terminal residue" evidence="2">
    <location>
        <position position="1"/>
    </location>
</feature>
<dbReference type="EMBL" id="NCSJ02000128">
    <property type="protein sequence ID" value="RFU29441.1"/>
    <property type="molecule type" value="Genomic_DNA"/>
</dbReference>
<dbReference type="AlphaFoldDB" id="A0A3E2H855"/>
<protein>
    <submittedName>
        <fullName evidence="2">Uncharacterized protein</fullName>
    </submittedName>
</protein>